<dbReference type="Proteomes" id="UP000034224">
    <property type="component" value="Unassembled WGS sequence"/>
</dbReference>
<gene>
    <name evidence="3" type="ORF">UY55_C0001G0115</name>
</gene>
<dbReference type="InterPro" id="IPR035986">
    <property type="entry name" value="PKD_dom_sf"/>
</dbReference>
<dbReference type="InterPro" id="IPR036116">
    <property type="entry name" value="FN3_sf"/>
</dbReference>
<evidence type="ECO:0000313" key="4">
    <source>
        <dbReference type="Proteomes" id="UP000034224"/>
    </source>
</evidence>
<dbReference type="STRING" id="1618665.UY55_C0001G0115"/>
<organism evidence="3 4">
    <name type="scientific">Candidatus Jorgensenbacteria bacterium GW2011_GWB1_50_10</name>
    <dbReference type="NCBI Taxonomy" id="1618665"/>
    <lineage>
        <taxon>Bacteria</taxon>
        <taxon>Candidatus Joergenseniibacteriota</taxon>
    </lineage>
</organism>
<dbReference type="Gene3D" id="2.60.40.10">
    <property type="entry name" value="Immunoglobulins"/>
    <property type="match status" value="4"/>
</dbReference>
<reference evidence="3 4" key="1">
    <citation type="journal article" date="2015" name="Nature">
        <title>rRNA introns, odd ribosomes, and small enigmatic genomes across a large radiation of phyla.</title>
        <authorList>
            <person name="Brown C.T."/>
            <person name="Hug L.A."/>
            <person name="Thomas B.C."/>
            <person name="Sharon I."/>
            <person name="Castelle C.J."/>
            <person name="Singh A."/>
            <person name="Wilkins M.J."/>
            <person name="Williams K.H."/>
            <person name="Banfield J.F."/>
        </authorList>
    </citation>
    <scope>NUCLEOTIDE SEQUENCE [LARGE SCALE GENOMIC DNA]</scope>
</reference>
<accession>A0A0G1W998</accession>
<dbReference type="SUPFAM" id="SSF49265">
    <property type="entry name" value="Fibronectin type III"/>
    <property type="match status" value="2"/>
</dbReference>
<dbReference type="EMBL" id="LCQK01000001">
    <property type="protein sequence ID" value="KKW15361.1"/>
    <property type="molecule type" value="Genomic_DNA"/>
</dbReference>
<feature type="region of interest" description="Disordered" evidence="1">
    <location>
        <begin position="839"/>
        <end position="858"/>
    </location>
</feature>
<evidence type="ECO:0000256" key="1">
    <source>
        <dbReference type="SAM" id="MobiDB-lite"/>
    </source>
</evidence>
<keyword evidence="2" id="KW-0732">Signal</keyword>
<sequence>MRVLKISLFLVLFLIFFSEASAEPAFPTYFAVTPQSACAINLNWDQSTPGAYYFEYFYSTDNFVRDSTPGRVPPVGNLPGVPPAVTGNFTATTTNLFQNTEYWYRIRACDSTSCSQFTTSPSKITPSLPGAPSAPNINSVAAVQRGRVQDVDLTWATSTQPSNYGGFSIFRSTDGGAPQFINSLPFNRKNPPPLFWRDLGLSLGSSYSHYVIQYESAIGCTVIPSNVSGPTTSPNNQAVFSVPSNTVYVLRGPTNLDGSFNDVTINLTWTDNSGNEDNFGVWKSTDPAFPSVNRTELSLPANTENLSDSAWTDNTTYYYKVRACKSGSSCSVFSNTHAVSTGLANPVLSASVLSASDTSGIGKVYLSWPGVPGATSYKAERATSTDFSNAVVLANQSADFYYDQNISLGEVYYYRVEASDAGGQTARSNIEDVHLNYLYILQGVAFANAGEGGIGWIKFSSADENGVASAIDYNVLIAKDGVVSGMAWASIENGRGYGWLSFSKSDSVGCPATPSNPNCEARFSTSTNELSGWARFYYPQVRAGESSWGAVDAPGWVSLKGVPQFAALAPFSKIASLIEVTPFAPLASIINFASAAGTPYGVRYNPSTGKFSGQAWGGNVTGWIGFSDAECDADNNIAAPVCTVRVTSFNQSPTVSNVIIEGPPESWCAADPFYRVRWDYSDPESVSQQAFDIQFIELGGGTAAFSESVTGLDGGQQLYRLNDPLTELAALTTYKTRVRASDGNSSSTWSESAATTTPTYYYPLVDFGWTPMPTTTGTVTTFMSSSTDRGGGISSYDWQFQFGSPSQSANPAPQTVFSRLPADASLTVTDSGNNSCIGTRTVSGTGSGSLKRRIFRER</sequence>
<evidence type="ECO:0000313" key="3">
    <source>
        <dbReference type="EMBL" id="KKW15361.1"/>
    </source>
</evidence>
<dbReference type="InterPro" id="IPR013783">
    <property type="entry name" value="Ig-like_fold"/>
</dbReference>
<feature type="signal peptide" evidence="2">
    <location>
        <begin position="1"/>
        <end position="22"/>
    </location>
</feature>
<evidence type="ECO:0000256" key="2">
    <source>
        <dbReference type="SAM" id="SignalP"/>
    </source>
</evidence>
<protein>
    <submittedName>
        <fullName evidence="3">Cell wall-binding protein</fullName>
    </submittedName>
</protein>
<feature type="chain" id="PRO_5002540439" evidence="2">
    <location>
        <begin position="23"/>
        <end position="858"/>
    </location>
</feature>
<proteinExistence type="predicted"/>
<dbReference type="AlphaFoldDB" id="A0A0G1W998"/>
<name>A0A0G1W998_9BACT</name>
<dbReference type="SUPFAM" id="SSF49299">
    <property type="entry name" value="PKD domain"/>
    <property type="match status" value="1"/>
</dbReference>
<comment type="caution">
    <text evidence="3">The sequence shown here is derived from an EMBL/GenBank/DDBJ whole genome shotgun (WGS) entry which is preliminary data.</text>
</comment>